<dbReference type="KEGG" id="sbf:JCM31447_06080"/>
<feature type="transmembrane region" description="Helical" evidence="8">
    <location>
        <begin position="280"/>
        <end position="301"/>
    </location>
</feature>
<keyword evidence="7 8" id="KW-0472">Membrane</keyword>
<dbReference type="Gene3D" id="1.20.1720.10">
    <property type="entry name" value="Multidrug resistance protein D"/>
    <property type="match status" value="1"/>
</dbReference>
<evidence type="ECO:0000256" key="1">
    <source>
        <dbReference type="ARBA" id="ARBA00004651"/>
    </source>
</evidence>
<dbReference type="InterPro" id="IPR011701">
    <property type="entry name" value="MFS"/>
</dbReference>
<feature type="transmembrane region" description="Helical" evidence="8">
    <location>
        <begin position="249"/>
        <end position="268"/>
    </location>
</feature>
<dbReference type="GO" id="GO:0015385">
    <property type="term" value="F:sodium:proton antiporter activity"/>
    <property type="evidence" value="ECO:0007669"/>
    <property type="project" value="TreeGrafter"/>
</dbReference>
<dbReference type="NCBIfam" id="TIGR00710">
    <property type="entry name" value="efflux_Bcr_CflA"/>
    <property type="match status" value="1"/>
</dbReference>
<comment type="subcellular location">
    <subcellularLocation>
        <location evidence="1">Cell membrane</location>
        <topology evidence="1">Multi-pass membrane protein</topology>
    </subcellularLocation>
</comment>
<dbReference type="GO" id="GO:0005886">
    <property type="term" value="C:plasma membrane"/>
    <property type="evidence" value="ECO:0007669"/>
    <property type="project" value="UniProtKB-SubCell"/>
</dbReference>
<feature type="transmembrane region" description="Helical" evidence="8">
    <location>
        <begin position="164"/>
        <end position="186"/>
    </location>
</feature>
<dbReference type="AlphaFoldDB" id="A0A4P2VID8"/>
<dbReference type="InterPro" id="IPR036259">
    <property type="entry name" value="MFS_trans_sf"/>
</dbReference>
<proteinExistence type="inferred from homology"/>
<feature type="transmembrane region" description="Helical" evidence="8">
    <location>
        <begin position="348"/>
        <end position="366"/>
    </location>
</feature>
<evidence type="ECO:0000256" key="6">
    <source>
        <dbReference type="ARBA" id="ARBA00022989"/>
    </source>
</evidence>
<feature type="transmembrane region" description="Helical" evidence="8">
    <location>
        <begin position="214"/>
        <end position="237"/>
    </location>
</feature>
<dbReference type="InterPro" id="IPR004812">
    <property type="entry name" value="Efflux_drug-R_Bcr/CmlA"/>
</dbReference>
<dbReference type="GO" id="GO:1990961">
    <property type="term" value="P:xenobiotic detoxification by transmembrane export across the plasma membrane"/>
    <property type="evidence" value="ECO:0007669"/>
    <property type="project" value="InterPro"/>
</dbReference>
<feature type="transmembrane region" description="Helical" evidence="8">
    <location>
        <begin position="47"/>
        <end position="66"/>
    </location>
</feature>
<feature type="transmembrane region" description="Helical" evidence="8">
    <location>
        <begin position="103"/>
        <end position="124"/>
    </location>
</feature>
<evidence type="ECO:0000256" key="8">
    <source>
        <dbReference type="SAM" id="Phobius"/>
    </source>
</evidence>
<evidence type="ECO:0000313" key="11">
    <source>
        <dbReference type="Proteomes" id="UP000291236"/>
    </source>
</evidence>
<feature type="transmembrane region" description="Helical" evidence="8">
    <location>
        <begin position="7"/>
        <end position="27"/>
    </location>
</feature>
<keyword evidence="4" id="KW-1003">Cell membrane</keyword>
<feature type="transmembrane region" description="Helical" evidence="8">
    <location>
        <begin position="372"/>
        <end position="393"/>
    </location>
</feature>
<reference evidence="10 11" key="1">
    <citation type="submission" date="2018-12" db="EMBL/GenBank/DDBJ databases">
        <title>Rubrispira sanarue gen. nov., sp., nov., a member of the order Silvanigrellales, isolated from a brackish lake in Hamamatsu Japan.</title>
        <authorList>
            <person name="Maejima Y."/>
            <person name="Iino T."/>
            <person name="Muraguchi Y."/>
            <person name="Fukuda K."/>
            <person name="Nojiri H."/>
            <person name="Ohkuma M."/>
            <person name="Moriuchi R."/>
            <person name="Dohra H."/>
            <person name="Kimbara K."/>
            <person name="Shintani M."/>
        </authorList>
    </citation>
    <scope>NUCLEOTIDE SEQUENCE [LARGE SCALE GENOMIC DNA]</scope>
    <source>
        <strain evidence="10 11">RF1110005</strain>
    </source>
</reference>
<name>A0A4P2VID8_FLUSA</name>
<dbReference type="InterPro" id="IPR020846">
    <property type="entry name" value="MFS_dom"/>
</dbReference>
<evidence type="ECO:0000256" key="3">
    <source>
        <dbReference type="ARBA" id="ARBA00022448"/>
    </source>
</evidence>
<dbReference type="GO" id="GO:0042910">
    <property type="term" value="F:xenobiotic transmembrane transporter activity"/>
    <property type="evidence" value="ECO:0007669"/>
    <property type="project" value="InterPro"/>
</dbReference>
<comment type="similarity">
    <text evidence="2">Belongs to the major facilitator superfamily. Bcr/CmlA family.</text>
</comment>
<feature type="domain" description="Major facilitator superfamily (MFS) profile" evidence="9">
    <location>
        <begin position="12"/>
        <end position="397"/>
    </location>
</feature>
<dbReference type="SUPFAM" id="SSF103473">
    <property type="entry name" value="MFS general substrate transporter"/>
    <property type="match status" value="1"/>
</dbReference>
<dbReference type="PANTHER" id="PTHR23502:SF132">
    <property type="entry name" value="POLYAMINE TRANSPORTER 2-RELATED"/>
    <property type="match status" value="1"/>
</dbReference>
<dbReference type="Pfam" id="PF07690">
    <property type="entry name" value="MFS_1"/>
    <property type="match status" value="1"/>
</dbReference>
<feature type="transmembrane region" description="Helical" evidence="8">
    <location>
        <begin position="307"/>
        <end position="327"/>
    </location>
</feature>
<feature type="transmembrane region" description="Helical" evidence="8">
    <location>
        <begin position="136"/>
        <end position="158"/>
    </location>
</feature>
<feature type="transmembrane region" description="Helical" evidence="8">
    <location>
        <begin position="78"/>
        <end position="97"/>
    </location>
</feature>
<keyword evidence="5 8" id="KW-0812">Transmembrane</keyword>
<dbReference type="Proteomes" id="UP000291236">
    <property type="component" value="Chromosome"/>
</dbReference>
<evidence type="ECO:0000256" key="7">
    <source>
        <dbReference type="ARBA" id="ARBA00023136"/>
    </source>
</evidence>
<keyword evidence="6 8" id="KW-1133">Transmembrane helix</keyword>
<accession>A0A4P2VID8</accession>
<protein>
    <submittedName>
        <fullName evidence="10">Bcr/CflA family drug resistance efflux transporter</fullName>
    </submittedName>
</protein>
<organism evidence="10 11">
    <name type="scientific">Fluviispira sanaruensis</name>
    <dbReference type="NCBI Taxonomy" id="2493639"/>
    <lineage>
        <taxon>Bacteria</taxon>
        <taxon>Pseudomonadati</taxon>
        <taxon>Bdellovibrionota</taxon>
        <taxon>Oligoflexia</taxon>
        <taxon>Silvanigrellales</taxon>
        <taxon>Silvanigrellaceae</taxon>
        <taxon>Fluviispira</taxon>
    </lineage>
</organism>
<evidence type="ECO:0000256" key="5">
    <source>
        <dbReference type="ARBA" id="ARBA00022692"/>
    </source>
</evidence>
<evidence type="ECO:0000259" key="9">
    <source>
        <dbReference type="PROSITE" id="PS50850"/>
    </source>
</evidence>
<dbReference type="OrthoDB" id="5670831at2"/>
<dbReference type="EMBL" id="AP019368">
    <property type="protein sequence ID" value="BBH52168.1"/>
    <property type="molecule type" value="Genomic_DNA"/>
</dbReference>
<dbReference type="CDD" id="cd17320">
    <property type="entry name" value="MFS_MdfA_MDR_like"/>
    <property type="match status" value="1"/>
</dbReference>
<evidence type="ECO:0000256" key="4">
    <source>
        <dbReference type="ARBA" id="ARBA00022475"/>
    </source>
</evidence>
<keyword evidence="3" id="KW-0813">Transport</keyword>
<evidence type="ECO:0000313" key="10">
    <source>
        <dbReference type="EMBL" id="BBH52168.1"/>
    </source>
</evidence>
<dbReference type="PROSITE" id="PS50850">
    <property type="entry name" value="MFS"/>
    <property type="match status" value="1"/>
</dbReference>
<gene>
    <name evidence="10" type="ORF">JCM31447_06080</name>
</gene>
<evidence type="ECO:0000256" key="2">
    <source>
        <dbReference type="ARBA" id="ARBA00006236"/>
    </source>
</evidence>
<keyword evidence="11" id="KW-1185">Reference proteome</keyword>
<dbReference type="PANTHER" id="PTHR23502">
    <property type="entry name" value="MAJOR FACILITATOR SUPERFAMILY"/>
    <property type="match status" value="1"/>
</dbReference>
<sequence length="397" mass="43890">MHGNKVINHRIIFLVILFLVPISQVSIDIYSPSLPKIVTSLSTDSSAVQKTVSLFLISLGLGQFFYGPISDRFGRKKALLYGMIIFTISSIMCVFAESIEFLILARFIQGFSSASIAVLSKAVSVDLYTGVELMKATAWVGLVWGVSPIIAPVIGAYLDKFGGWRLPFIALSIYGFISCIVILLFMQETNTSPQNLNIKKILINSLKVVKNKDFLCSTIIVAATNLGIFSFTMMGPFLIQDIMGKSEVFYGQMALLVGLVYMLGAFASRFVIKYFEGQKIIHLISTLLLIMGILMVLLSFIFPLSIFLFMLSSCMVAFASGILYPYLVSIMFAPFKNLAGTVSSNYGVISYTFSGLVTIFTGYLVITSIREIAYTYAMVGIITYIAMKVMYYLPSRI</sequence>